<sequence>MNFKDCNKLVRKYIQEHGFNVVGYISSIELLDTFVYSFTTEYNTKFFGKVHHEFGVTFSQLQNMFGN</sequence>
<reference evidence="1" key="1">
    <citation type="submission" date="2009-04" db="EMBL/GenBank/DDBJ databases">
        <authorList>
            <person name="Weinstock G."/>
            <person name="Sodergren E."/>
            <person name="Clifton S."/>
            <person name="Fulton L."/>
            <person name="Fulton B."/>
            <person name="Courtney L."/>
            <person name="Fronick C."/>
            <person name="Harrison M."/>
            <person name="Strong C."/>
            <person name="Farmer C."/>
            <person name="Delahaunty K."/>
            <person name="Markovic C."/>
            <person name="Hall O."/>
            <person name="Minx P."/>
            <person name="Tomlinson C."/>
            <person name="Mitreva M."/>
            <person name="Nelson J."/>
            <person name="Hou S."/>
            <person name="Wollam A."/>
            <person name="Pepin K.H."/>
            <person name="Johnson M."/>
            <person name="Bhonagiri V."/>
            <person name="Nash W.E."/>
            <person name="Warren W."/>
            <person name="Chinwalla A."/>
            <person name="Mardis E.R."/>
            <person name="Wilson R.K."/>
        </authorList>
    </citation>
    <scope>NUCLEOTIDE SEQUENCE [LARGE SCALE GENOMIC DNA]</scope>
    <source>
        <strain evidence="1">ATCC 17748</strain>
    </source>
</reference>
<proteinExistence type="predicted"/>
<accession>C4FQP1</accession>
<evidence type="ECO:0000313" key="2">
    <source>
        <dbReference type="Proteomes" id="UP000003529"/>
    </source>
</evidence>
<evidence type="ECO:0000313" key="1">
    <source>
        <dbReference type="EMBL" id="EEP65234.1"/>
    </source>
</evidence>
<organism evidence="1 2">
    <name type="scientific">Veillonella dispar ATCC 17748</name>
    <dbReference type="NCBI Taxonomy" id="546273"/>
    <lineage>
        <taxon>Bacteria</taxon>
        <taxon>Bacillati</taxon>
        <taxon>Bacillota</taxon>
        <taxon>Negativicutes</taxon>
        <taxon>Veillonellales</taxon>
        <taxon>Veillonellaceae</taxon>
        <taxon>Veillonella</taxon>
    </lineage>
</organism>
<dbReference type="Proteomes" id="UP000003529">
    <property type="component" value="Unassembled WGS sequence"/>
</dbReference>
<keyword evidence="2" id="KW-1185">Reference proteome</keyword>
<name>C4FQP1_9FIRM</name>
<dbReference type="HOGENOM" id="CLU_2811245_0_0_9"/>
<comment type="caution">
    <text evidence="1">The sequence shown here is derived from an EMBL/GenBank/DDBJ whole genome shotgun (WGS) entry which is preliminary data.</text>
</comment>
<gene>
    <name evidence="1" type="ORF">VEIDISOL_01109</name>
</gene>
<protein>
    <submittedName>
        <fullName evidence="1">Uncharacterized protein</fullName>
    </submittedName>
</protein>
<dbReference type="EMBL" id="ACIK02000010">
    <property type="protein sequence ID" value="EEP65234.1"/>
    <property type="molecule type" value="Genomic_DNA"/>
</dbReference>
<dbReference type="AlphaFoldDB" id="C4FQP1"/>